<dbReference type="SUPFAM" id="SSF53807">
    <property type="entry name" value="Helical backbone' metal receptor"/>
    <property type="match status" value="1"/>
</dbReference>
<accession>A0AA46YKH5</accession>
<proteinExistence type="inferred from homology"/>
<feature type="signal peptide" evidence="5">
    <location>
        <begin position="1"/>
        <end position="29"/>
    </location>
</feature>
<gene>
    <name evidence="6" type="ORF">L0C25_01470</name>
</gene>
<dbReference type="Gene3D" id="3.40.50.1980">
    <property type="entry name" value="Nitrogenase molybdenum iron protein domain"/>
    <property type="match status" value="2"/>
</dbReference>
<dbReference type="GO" id="GO:0030001">
    <property type="term" value="P:metal ion transport"/>
    <property type="evidence" value="ECO:0007669"/>
    <property type="project" value="InterPro"/>
</dbReference>
<dbReference type="RefSeq" id="WP_271634600.1">
    <property type="nucleotide sequence ID" value="NZ_CP094970.1"/>
</dbReference>
<dbReference type="InterPro" id="IPR006128">
    <property type="entry name" value="Lipoprotein_PsaA-like"/>
</dbReference>
<keyword evidence="3 5" id="KW-0732">Signal</keyword>
<dbReference type="EMBL" id="CP094970">
    <property type="protein sequence ID" value="UYM05775.1"/>
    <property type="molecule type" value="Genomic_DNA"/>
</dbReference>
<name>A0AA46YKH5_9ACTN</name>
<dbReference type="PRINTS" id="PR00690">
    <property type="entry name" value="ADHESNFAMILY"/>
</dbReference>
<dbReference type="PANTHER" id="PTHR42953">
    <property type="entry name" value="HIGH-AFFINITY ZINC UPTAKE SYSTEM PROTEIN ZNUA-RELATED"/>
    <property type="match status" value="1"/>
</dbReference>
<evidence type="ECO:0000256" key="3">
    <source>
        <dbReference type="ARBA" id="ARBA00022729"/>
    </source>
</evidence>
<evidence type="ECO:0000313" key="7">
    <source>
        <dbReference type="Proteomes" id="UP001164390"/>
    </source>
</evidence>
<protein>
    <submittedName>
        <fullName evidence="6">Metal ABC transporter substrate-binding protein</fullName>
    </submittedName>
</protein>
<reference evidence="6" key="1">
    <citation type="submission" date="2022-01" db="EMBL/GenBank/DDBJ databases">
        <title>Nocardioidaceae gen. sp. A5X3R13.</title>
        <authorList>
            <person name="Lopez Marin M.A."/>
            <person name="Uhlik O."/>
        </authorList>
    </citation>
    <scope>NUCLEOTIDE SEQUENCE</scope>
    <source>
        <strain evidence="6">A5X3R13</strain>
    </source>
</reference>
<dbReference type="Pfam" id="PF01297">
    <property type="entry name" value="ZnuA"/>
    <property type="match status" value="1"/>
</dbReference>
<keyword evidence="7" id="KW-1185">Reference proteome</keyword>
<dbReference type="AlphaFoldDB" id="A0AA46YKH5"/>
<comment type="similarity">
    <text evidence="1 4">Belongs to the bacterial solute-binding protein 9 family.</text>
</comment>
<dbReference type="InterPro" id="IPR006127">
    <property type="entry name" value="ZnuA-like"/>
</dbReference>
<dbReference type="PRINTS" id="PR00691">
    <property type="entry name" value="ADHESINB"/>
</dbReference>
<feature type="chain" id="PRO_5041458707" evidence="5">
    <location>
        <begin position="30"/>
        <end position="312"/>
    </location>
</feature>
<dbReference type="GO" id="GO:0046872">
    <property type="term" value="F:metal ion binding"/>
    <property type="evidence" value="ECO:0007669"/>
    <property type="project" value="InterPro"/>
</dbReference>
<organism evidence="6 7">
    <name type="scientific">Solicola gregarius</name>
    <dbReference type="NCBI Taxonomy" id="2908642"/>
    <lineage>
        <taxon>Bacteria</taxon>
        <taxon>Bacillati</taxon>
        <taxon>Actinomycetota</taxon>
        <taxon>Actinomycetes</taxon>
        <taxon>Propionibacteriales</taxon>
        <taxon>Nocardioidaceae</taxon>
        <taxon>Solicola</taxon>
    </lineage>
</organism>
<dbReference type="GO" id="GO:0007155">
    <property type="term" value="P:cell adhesion"/>
    <property type="evidence" value="ECO:0007669"/>
    <property type="project" value="InterPro"/>
</dbReference>
<dbReference type="PANTHER" id="PTHR42953:SF3">
    <property type="entry name" value="HIGH-AFFINITY ZINC UPTAKE SYSTEM PROTEIN ZNUA"/>
    <property type="match status" value="1"/>
</dbReference>
<dbReference type="InterPro" id="IPR050492">
    <property type="entry name" value="Bact_metal-bind_prot9"/>
</dbReference>
<evidence type="ECO:0000256" key="5">
    <source>
        <dbReference type="SAM" id="SignalP"/>
    </source>
</evidence>
<evidence type="ECO:0000256" key="1">
    <source>
        <dbReference type="ARBA" id="ARBA00011028"/>
    </source>
</evidence>
<keyword evidence="2 4" id="KW-0813">Transport</keyword>
<evidence type="ECO:0000256" key="2">
    <source>
        <dbReference type="ARBA" id="ARBA00022448"/>
    </source>
</evidence>
<evidence type="ECO:0000256" key="4">
    <source>
        <dbReference type="RuleBase" id="RU003512"/>
    </source>
</evidence>
<sequence>MESSYAIPLPLLLAAVAPVLLLTACGGDADSASGTRVVASFYPFAYVAEQVGGDAVDVENLTSPGAEPHDIELAPKQVAAVQDADLAIFETGFQPAVDDAVDQADLSDDARLDVADVVTLHEAEEGEHEHEGEEGHDHGSLDPHVWLDPNNMIAITEAAADHLSDADPDHAKEFAKNAKAFTDELRGLDRAYEKGLANCERSTIVTSHDAFGYLAARYGLEQVGIAGLDPSTEPSPEQLADITDLVREDGITTIFTEELVSPAVAETVADETGADVATLDPIEGLSDDTADETYVSLMKQNLDALMEANGCS</sequence>
<dbReference type="KEGG" id="sgrg:L0C25_01470"/>
<dbReference type="Proteomes" id="UP001164390">
    <property type="component" value="Chromosome"/>
</dbReference>
<dbReference type="InterPro" id="IPR006129">
    <property type="entry name" value="AdhesinB"/>
</dbReference>
<evidence type="ECO:0000313" key="6">
    <source>
        <dbReference type="EMBL" id="UYM05775.1"/>
    </source>
</evidence>